<sequence length="30" mass="3567">MYCKALQVLESMEIGYEKNVIHQTTFQFSQ</sequence>
<evidence type="ECO:0000313" key="1">
    <source>
        <dbReference type="EMBL" id="JAH51301.1"/>
    </source>
</evidence>
<dbReference type="EMBL" id="GBXM01057276">
    <property type="protein sequence ID" value="JAH51301.1"/>
    <property type="molecule type" value="Transcribed_RNA"/>
</dbReference>
<dbReference type="AlphaFoldDB" id="A0A0E9TCJ4"/>
<proteinExistence type="predicted"/>
<organism evidence="1">
    <name type="scientific">Anguilla anguilla</name>
    <name type="common">European freshwater eel</name>
    <name type="synonym">Muraena anguilla</name>
    <dbReference type="NCBI Taxonomy" id="7936"/>
    <lineage>
        <taxon>Eukaryota</taxon>
        <taxon>Metazoa</taxon>
        <taxon>Chordata</taxon>
        <taxon>Craniata</taxon>
        <taxon>Vertebrata</taxon>
        <taxon>Euteleostomi</taxon>
        <taxon>Actinopterygii</taxon>
        <taxon>Neopterygii</taxon>
        <taxon>Teleostei</taxon>
        <taxon>Anguilliformes</taxon>
        <taxon>Anguillidae</taxon>
        <taxon>Anguilla</taxon>
    </lineage>
</organism>
<accession>A0A0E9TCJ4</accession>
<reference evidence="1" key="1">
    <citation type="submission" date="2014-11" db="EMBL/GenBank/DDBJ databases">
        <authorList>
            <person name="Amaro Gonzalez C."/>
        </authorList>
    </citation>
    <scope>NUCLEOTIDE SEQUENCE</scope>
</reference>
<name>A0A0E9TCJ4_ANGAN</name>
<protein>
    <submittedName>
        <fullName evidence="1">Uncharacterized protein</fullName>
    </submittedName>
</protein>
<reference evidence="1" key="2">
    <citation type="journal article" date="2015" name="Fish Shellfish Immunol.">
        <title>Early steps in the European eel (Anguilla anguilla)-Vibrio vulnificus interaction in the gills: Role of the RtxA13 toxin.</title>
        <authorList>
            <person name="Callol A."/>
            <person name="Pajuelo D."/>
            <person name="Ebbesson L."/>
            <person name="Teles M."/>
            <person name="MacKenzie S."/>
            <person name="Amaro C."/>
        </authorList>
    </citation>
    <scope>NUCLEOTIDE SEQUENCE</scope>
</reference>